<dbReference type="OrthoDB" id="442352at2759"/>
<evidence type="ECO:0000256" key="6">
    <source>
        <dbReference type="ARBA" id="ARBA00022989"/>
    </source>
</evidence>
<feature type="transmembrane region" description="Helical" evidence="8">
    <location>
        <begin position="31"/>
        <end position="49"/>
    </location>
</feature>
<evidence type="ECO:0000256" key="5">
    <source>
        <dbReference type="ARBA" id="ARBA00022692"/>
    </source>
</evidence>
<dbReference type="GO" id="GO:0015105">
    <property type="term" value="F:arsenite transmembrane transporter activity"/>
    <property type="evidence" value="ECO:0007669"/>
    <property type="project" value="InterPro"/>
</dbReference>
<feature type="transmembrane region" description="Helical" evidence="8">
    <location>
        <begin position="89"/>
        <end position="111"/>
    </location>
</feature>
<dbReference type="Pfam" id="PF02040">
    <property type="entry name" value="ArsB"/>
    <property type="match status" value="1"/>
</dbReference>
<protein>
    <recommendedName>
        <fullName evidence="9">Citrate transporter-like domain-containing protein</fullName>
    </recommendedName>
</protein>
<evidence type="ECO:0000313" key="11">
    <source>
        <dbReference type="Proteomes" id="UP000813824"/>
    </source>
</evidence>
<dbReference type="AlphaFoldDB" id="A0A8K0XSW4"/>
<evidence type="ECO:0000256" key="7">
    <source>
        <dbReference type="ARBA" id="ARBA00023136"/>
    </source>
</evidence>
<sequence>MSRDVDPSSFSGYTIVNPIVRKREDVGNGKAIVTLVLFFLSNVAVIFPVKIPIFHGITVTVSKLLSWTRIISPPDGDEPQKRRHIGLNYISVPLFSVLLLLAIGAINGTVIRKGIVGDEGVKPINILALFISLAYISISLDFTGLLRFSAFWVARKGGSSGRLLFLYLYVFFLVSGVIVGNDPVILSGTAFLAYFTRVTGITPPTAWIFSQFAAANMASVVLVSSNPTNLVLSGAFSISFISYTAHVVLPFLAAAVLVYPVLAFILFRSPTLVPRSISVDTPNSNSDASTTLVDKNGAIFGSILLAVTLGVLVGTSAIDVPVWQVTVPAALIMLARDFWHDWHQYRKHGEREPPEEFQMHRVSSRGHIIPSQGTTVLSESTMSTGSSVLSPVPTHSADSPTRRQTDFTTYLRSQIGKLAARFPTVVTIAQRLPVLLVPFAFLMFILVQGLSNQGWVEIFTKWWIAWVNKTGTVGAIGGMGFISCLLCNVCGTNIGATILLARVLQSWFAQDPSLDPRTRDGAIYALAFGSNYGAFTLTFSASLAGLLWRQILRQKGIRIRARQFLVLNLPIAFVAMTASLGALVGEVYVVHRGTAG</sequence>
<evidence type="ECO:0000256" key="1">
    <source>
        <dbReference type="ARBA" id="ARBA00004651"/>
    </source>
</evidence>
<reference evidence="10" key="1">
    <citation type="journal article" date="2021" name="New Phytol.">
        <title>Evolutionary innovations through gain and loss of genes in the ectomycorrhizal Boletales.</title>
        <authorList>
            <person name="Wu G."/>
            <person name="Miyauchi S."/>
            <person name="Morin E."/>
            <person name="Kuo A."/>
            <person name="Drula E."/>
            <person name="Varga T."/>
            <person name="Kohler A."/>
            <person name="Feng B."/>
            <person name="Cao Y."/>
            <person name="Lipzen A."/>
            <person name="Daum C."/>
            <person name="Hundley H."/>
            <person name="Pangilinan J."/>
            <person name="Johnson J."/>
            <person name="Barry K."/>
            <person name="LaButti K."/>
            <person name="Ng V."/>
            <person name="Ahrendt S."/>
            <person name="Min B."/>
            <person name="Choi I.G."/>
            <person name="Park H."/>
            <person name="Plett J.M."/>
            <person name="Magnuson J."/>
            <person name="Spatafora J.W."/>
            <person name="Nagy L.G."/>
            <person name="Henrissat B."/>
            <person name="Grigoriev I.V."/>
            <person name="Yang Z.L."/>
            <person name="Xu J."/>
            <person name="Martin F.M."/>
        </authorList>
    </citation>
    <scope>NUCLEOTIDE SEQUENCE</scope>
    <source>
        <strain evidence="10">KKN 215</strain>
    </source>
</reference>
<feature type="transmembrane region" description="Helical" evidence="8">
    <location>
        <begin position="298"/>
        <end position="318"/>
    </location>
</feature>
<keyword evidence="3" id="KW-0813">Transport</keyword>
<keyword evidence="5 8" id="KW-0812">Transmembrane</keyword>
<dbReference type="Pfam" id="PF03600">
    <property type="entry name" value="CitMHS"/>
    <property type="match status" value="1"/>
</dbReference>
<dbReference type="InterPro" id="IPR004680">
    <property type="entry name" value="Cit_transptr-like_dom"/>
</dbReference>
<accession>A0A8K0XSW4</accession>
<feature type="transmembrane region" description="Helical" evidence="8">
    <location>
        <begin position="569"/>
        <end position="590"/>
    </location>
</feature>
<keyword evidence="6 8" id="KW-1133">Transmembrane helix</keyword>
<name>A0A8K0XSW4_9AGAR</name>
<evidence type="ECO:0000313" key="10">
    <source>
        <dbReference type="EMBL" id="KAH8103520.1"/>
    </source>
</evidence>
<evidence type="ECO:0000256" key="8">
    <source>
        <dbReference type="SAM" id="Phobius"/>
    </source>
</evidence>
<dbReference type="Proteomes" id="UP000813824">
    <property type="component" value="Unassembled WGS sequence"/>
</dbReference>
<dbReference type="GO" id="GO:0005886">
    <property type="term" value="C:plasma membrane"/>
    <property type="evidence" value="ECO:0007669"/>
    <property type="project" value="UniProtKB-SubCell"/>
</dbReference>
<dbReference type="EMBL" id="JAEVFJ010000007">
    <property type="protein sequence ID" value="KAH8103520.1"/>
    <property type="molecule type" value="Genomic_DNA"/>
</dbReference>
<proteinExistence type="inferred from homology"/>
<keyword evidence="11" id="KW-1185">Reference proteome</keyword>
<feature type="transmembrane region" description="Helical" evidence="8">
    <location>
        <begin position="166"/>
        <end position="194"/>
    </location>
</feature>
<evidence type="ECO:0000256" key="4">
    <source>
        <dbReference type="ARBA" id="ARBA00022475"/>
    </source>
</evidence>
<dbReference type="PANTHER" id="PTHR43302:SF5">
    <property type="entry name" value="TRANSPORTER ARSB-RELATED"/>
    <property type="match status" value="1"/>
</dbReference>
<keyword evidence="7 8" id="KW-0472">Membrane</keyword>
<keyword evidence="4" id="KW-1003">Cell membrane</keyword>
<feature type="transmembrane region" description="Helical" evidence="8">
    <location>
        <begin position="432"/>
        <end position="451"/>
    </location>
</feature>
<dbReference type="InterPro" id="IPR000802">
    <property type="entry name" value="Arsenical_pump_ArsB"/>
</dbReference>
<evidence type="ECO:0000259" key="9">
    <source>
        <dbReference type="Pfam" id="PF03600"/>
    </source>
</evidence>
<comment type="subcellular location">
    <subcellularLocation>
        <location evidence="1">Cell membrane</location>
        <topology evidence="1">Multi-pass membrane protein</topology>
    </subcellularLocation>
</comment>
<comment type="caution">
    <text evidence="10">The sequence shown here is derived from an EMBL/GenBank/DDBJ whole genome shotgun (WGS) entry which is preliminary data.</text>
</comment>
<feature type="transmembrane region" description="Helical" evidence="8">
    <location>
        <begin position="472"/>
        <end position="501"/>
    </location>
</feature>
<feature type="transmembrane region" description="Helical" evidence="8">
    <location>
        <begin position="123"/>
        <end position="146"/>
    </location>
</feature>
<feature type="domain" description="Citrate transporter-like" evidence="9">
    <location>
        <begin position="102"/>
        <end position="345"/>
    </location>
</feature>
<evidence type="ECO:0000256" key="2">
    <source>
        <dbReference type="ARBA" id="ARBA00009843"/>
    </source>
</evidence>
<comment type="similarity">
    <text evidence="2">Belongs to the CitM (TC 2.A.11) transporter family.</text>
</comment>
<feature type="transmembrane region" description="Helical" evidence="8">
    <location>
        <begin position="521"/>
        <end position="548"/>
    </location>
</feature>
<gene>
    <name evidence="10" type="ORF">BXZ70DRAFT_736053</name>
</gene>
<feature type="transmembrane region" description="Helical" evidence="8">
    <location>
        <begin position="243"/>
        <end position="267"/>
    </location>
</feature>
<evidence type="ECO:0000256" key="3">
    <source>
        <dbReference type="ARBA" id="ARBA00022448"/>
    </source>
</evidence>
<dbReference type="PANTHER" id="PTHR43302">
    <property type="entry name" value="TRANSPORTER ARSB-RELATED"/>
    <property type="match status" value="1"/>
</dbReference>
<organism evidence="10 11">
    <name type="scientific">Cristinia sonorae</name>
    <dbReference type="NCBI Taxonomy" id="1940300"/>
    <lineage>
        <taxon>Eukaryota</taxon>
        <taxon>Fungi</taxon>
        <taxon>Dikarya</taxon>
        <taxon>Basidiomycota</taxon>
        <taxon>Agaricomycotina</taxon>
        <taxon>Agaricomycetes</taxon>
        <taxon>Agaricomycetidae</taxon>
        <taxon>Agaricales</taxon>
        <taxon>Pleurotineae</taxon>
        <taxon>Stephanosporaceae</taxon>
        <taxon>Cristinia</taxon>
    </lineage>
</organism>